<reference evidence="2" key="1">
    <citation type="submission" date="2022-05" db="EMBL/GenBank/DDBJ databases">
        <authorList>
            <person name="Friedrich I."/>
            <person name="Poehlein A."/>
            <person name="Schneider D."/>
            <person name="Hertel R."/>
            <person name="Daniel R."/>
        </authorList>
    </citation>
    <scope>NUCLEOTIDE SEQUENCE</scope>
</reference>
<organism evidence="2 3">
    <name type="scientific">Brevundimonas phage vB_BpoS-Kabachok</name>
    <dbReference type="NCBI Taxonomy" id="2948600"/>
    <lineage>
        <taxon>Viruses</taxon>
        <taxon>Duplodnaviria</taxon>
        <taxon>Heunggongvirae</taxon>
        <taxon>Uroviricota</taxon>
        <taxon>Caudoviricetes</taxon>
        <taxon>Jeanschmidtviridae</taxon>
        <taxon>Marchewkavirus</taxon>
        <taxon>Marchewkavirus kabachok</taxon>
    </lineage>
</organism>
<keyword evidence="1" id="KW-0472">Membrane</keyword>
<feature type="transmembrane region" description="Helical" evidence="1">
    <location>
        <begin position="6"/>
        <end position="25"/>
    </location>
</feature>
<gene>
    <name evidence="2" type="ORF">KABACHOK_01930</name>
</gene>
<sequence>MTDKGLIAIGVSIVLLLVGGVSYMIGNYAGTPTQVAQGRITDIDHRPRRTCGTTTDSNGKSKTKWCAEEWAVEVAYLGESDRRTTSSRPPRWQYEGAPVRVYYNVGRWDKQRMLNRIARA</sequence>
<protein>
    <submittedName>
        <fullName evidence="2">Uncharacterized protein</fullName>
    </submittedName>
</protein>
<evidence type="ECO:0000256" key="1">
    <source>
        <dbReference type="SAM" id="Phobius"/>
    </source>
</evidence>
<dbReference type="Proteomes" id="UP001056685">
    <property type="component" value="Segment"/>
</dbReference>
<keyword evidence="1" id="KW-0812">Transmembrane</keyword>
<evidence type="ECO:0000313" key="2">
    <source>
        <dbReference type="EMBL" id="USN14029.1"/>
    </source>
</evidence>
<dbReference type="EMBL" id="ON529852">
    <property type="protein sequence ID" value="USN14029.1"/>
    <property type="molecule type" value="Genomic_DNA"/>
</dbReference>
<proteinExistence type="predicted"/>
<name>A0A9E7MQ58_9CAUD</name>
<keyword evidence="1" id="KW-1133">Transmembrane helix</keyword>
<accession>A0A9E7MQ58</accession>
<evidence type="ECO:0000313" key="3">
    <source>
        <dbReference type="Proteomes" id="UP001056685"/>
    </source>
</evidence>
<keyword evidence="3" id="KW-1185">Reference proteome</keyword>